<evidence type="ECO:0000256" key="1">
    <source>
        <dbReference type="SAM" id="MobiDB-lite"/>
    </source>
</evidence>
<protein>
    <submittedName>
        <fullName evidence="2">Uncharacterized protein</fullName>
    </submittedName>
</protein>
<evidence type="ECO:0000313" key="2">
    <source>
        <dbReference type="EMBL" id="KAJ8406648.1"/>
    </source>
</evidence>
<gene>
    <name evidence="2" type="ORF">AAFF_G00295640</name>
</gene>
<comment type="caution">
    <text evidence="2">The sequence shown here is derived from an EMBL/GenBank/DDBJ whole genome shotgun (WGS) entry which is preliminary data.</text>
</comment>
<name>A0AAD7WRS4_9TELE</name>
<dbReference type="Proteomes" id="UP001221898">
    <property type="component" value="Unassembled WGS sequence"/>
</dbReference>
<evidence type="ECO:0000313" key="3">
    <source>
        <dbReference type="Proteomes" id="UP001221898"/>
    </source>
</evidence>
<feature type="region of interest" description="Disordered" evidence="1">
    <location>
        <begin position="62"/>
        <end position="105"/>
    </location>
</feature>
<dbReference type="AlphaFoldDB" id="A0AAD7WRS4"/>
<reference evidence="2" key="1">
    <citation type="journal article" date="2023" name="Science">
        <title>Genome structures resolve the early diversification of teleost fishes.</title>
        <authorList>
            <person name="Parey E."/>
            <person name="Louis A."/>
            <person name="Montfort J."/>
            <person name="Bouchez O."/>
            <person name="Roques C."/>
            <person name="Iampietro C."/>
            <person name="Lluch J."/>
            <person name="Castinel A."/>
            <person name="Donnadieu C."/>
            <person name="Desvignes T."/>
            <person name="Floi Bucao C."/>
            <person name="Jouanno E."/>
            <person name="Wen M."/>
            <person name="Mejri S."/>
            <person name="Dirks R."/>
            <person name="Jansen H."/>
            <person name="Henkel C."/>
            <person name="Chen W.J."/>
            <person name="Zahm M."/>
            <person name="Cabau C."/>
            <person name="Klopp C."/>
            <person name="Thompson A.W."/>
            <person name="Robinson-Rechavi M."/>
            <person name="Braasch I."/>
            <person name="Lecointre G."/>
            <person name="Bobe J."/>
            <person name="Postlethwait J.H."/>
            <person name="Berthelot C."/>
            <person name="Roest Crollius H."/>
            <person name="Guiguen Y."/>
        </authorList>
    </citation>
    <scope>NUCLEOTIDE SEQUENCE</scope>
    <source>
        <strain evidence="2">NC1722</strain>
    </source>
</reference>
<accession>A0AAD7WRS4</accession>
<feature type="compositionally biased region" description="Basic and acidic residues" evidence="1">
    <location>
        <begin position="62"/>
        <end position="72"/>
    </location>
</feature>
<organism evidence="2 3">
    <name type="scientific">Aldrovandia affinis</name>
    <dbReference type="NCBI Taxonomy" id="143900"/>
    <lineage>
        <taxon>Eukaryota</taxon>
        <taxon>Metazoa</taxon>
        <taxon>Chordata</taxon>
        <taxon>Craniata</taxon>
        <taxon>Vertebrata</taxon>
        <taxon>Euteleostomi</taxon>
        <taxon>Actinopterygii</taxon>
        <taxon>Neopterygii</taxon>
        <taxon>Teleostei</taxon>
        <taxon>Notacanthiformes</taxon>
        <taxon>Halosauridae</taxon>
        <taxon>Aldrovandia</taxon>
    </lineage>
</organism>
<sequence length="105" mass="11438">MTSSVTRQEIDISGHLYKDNSHPHNQIYAGKKGLRASFGGDVPLIEIGETWELSEAAGEMDCRGAERGRQEELQSGDKQPESCRGNKRLAWPAGPTFLPVPSSLG</sequence>
<keyword evidence="3" id="KW-1185">Reference proteome</keyword>
<dbReference type="EMBL" id="JAINUG010000042">
    <property type="protein sequence ID" value="KAJ8406648.1"/>
    <property type="molecule type" value="Genomic_DNA"/>
</dbReference>
<proteinExistence type="predicted"/>